<reference evidence="1 2" key="1">
    <citation type="journal article" date="2020" name="Insects">
        <title>Bacteria Belonging to Pseudomonas typographi sp. nov. from the Bark Beetle Ips typographus Have Genomic Potential to Aid in the Host Ecology.</title>
        <authorList>
            <person name="Peral-Aranega E."/>
            <person name="Saati-Santamaria Z."/>
            <person name="Kolarik M."/>
            <person name="Rivas R."/>
            <person name="Garcia-Fraile P."/>
        </authorList>
    </citation>
    <scope>NUCLEOTIDE SEQUENCE [LARGE SCALE GENOMIC DNA]</scope>
    <source>
        <strain evidence="1 2">CA3A</strain>
    </source>
</reference>
<evidence type="ECO:0000313" key="2">
    <source>
        <dbReference type="Proteomes" id="UP000805841"/>
    </source>
</evidence>
<proteinExistence type="predicted"/>
<gene>
    <name evidence="1" type="ORF">HAQ05_21005</name>
</gene>
<accession>A0ABR7Z701</accession>
<dbReference type="Proteomes" id="UP000805841">
    <property type="component" value="Unassembled WGS sequence"/>
</dbReference>
<protein>
    <submittedName>
        <fullName evidence="1">Uncharacterized protein</fullName>
    </submittedName>
</protein>
<comment type="caution">
    <text evidence="1">The sequence shown here is derived from an EMBL/GenBank/DDBJ whole genome shotgun (WGS) entry which is preliminary data.</text>
</comment>
<evidence type="ECO:0000313" key="1">
    <source>
        <dbReference type="EMBL" id="MBD1601162.1"/>
    </source>
</evidence>
<sequence length="62" mass="6634">MKIQATYETEVYVGGEGHIVIKQQDPCAAYGVDDQVVLLSSGQAKLIAAELIRLAAELEGDN</sequence>
<dbReference type="EMBL" id="JAAOCA010000030">
    <property type="protein sequence ID" value="MBD1601162.1"/>
    <property type="molecule type" value="Genomic_DNA"/>
</dbReference>
<keyword evidence="2" id="KW-1185">Reference proteome</keyword>
<name>A0ABR7Z701_9PSED</name>
<organism evidence="1 2">
    <name type="scientific">Pseudomonas typographi</name>
    <dbReference type="NCBI Taxonomy" id="2715964"/>
    <lineage>
        <taxon>Bacteria</taxon>
        <taxon>Pseudomonadati</taxon>
        <taxon>Pseudomonadota</taxon>
        <taxon>Gammaproteobacteria</taxon>
        <taxon>Pseudomonadales</taxon>
        <taxon>Pseudomonadaceae</taxon>
        <taxon>Pseudomonas</taxon>
    </lineage>
</organism>
<dbReference type="RefSeq" id="WP_190424147.1">
    <property type="nucleotide sequence ID" value="NZ_JAAOCA010000030.1"/>
</dbReference>